<comment type="caution">
    <text evidence="2">The sequence shown here is derived from an EMBL/GenBank/DDBJ whole genome shotgun (WGS) entry which is preliminary data.</text>
</comment>
<name>A0A5M3VT59_9ACTN</name>
<dbReference type="EMBL" id="BLAD01000035">
    <property type="protein sequence ID" value="GER98262.1"/>
    <property type="molecule type" value="Genomic_DNA"/>
</dbReference>
<reference evidence="2 3" key="1">
    <citation type="submission" date="2019-10" db="EMBL/GenBank/DDBJ databases">
        <title>Whole genome shotgun sequence of Acrocarpospora corrugata NBRC 13972.</title>
        <authorList>
            <person name="Ichikawa N."/>
            <person name="Kimura A."/>
            <person name="Kitahashi Y."/>
            <person name="Komaki H."/>
            <person name="Oguchi A."/>
        </authorList>
    </citation>
    <scope>NUCLEOTIDE SEQUENCE [LARGE SCALE GENOMIC DNA]</scope>
    <source>
        <strain evidence="2 3">NBRC 13972</strain>
    </source>
</reference>
<dbReference type="Proteomes" id="UP000334990">
    <property type="component" value="Unassembled WGS sequence"/>
</dbReference>
<evidence type="ECO:0000313" key="2">
    <source>
        <dbReference type="EMBL" id="GER98262.1"/>
    </source>
</evidence>
<keyword evidence="3" id="KW-1185">Reference proteome</keyword>
<protein>
    <submittedName>
        <fullName evidence="2">Uncharacterized protein</fullName>
    </submittedName>
</protein>
<feature type="compositionally biased region" description="Polar residues" evidence="1">
    <location>
        <begin position="1"/>
        <end position="21"/>
    </location>
</feature>
<organism evidence="2 3">
    <name type="scientific">Acrocarpospora corrugata</name>
    <dbReference type="NCBI Taxonomy" id="35763"/>
    <lineage>
        <taxon>Bacteria</taxon>
        <taxon>Bacillati</taxon>
        <taxon>Actinomycetota</taxon>
        <taxon>Actinomycetes</taxon>
        <taxon>Streptosporangiales</taxon>
        <taxon>Streptosporangiaceae</taxon>
        <taxon>Acrocarpospora</taxon>
    </lineage>
</organism>
<accession>A0A5M3VT59</accession>
<gene>
    <name evidence="2" type="ORF">Acor_03240</name>
</gene>
<proteinExistence type="predicted"/>
<sequence length="86" mass="8370">MTPSSVPAVSAPFLTTSQKASPTPPWVTTAYVAAPDAAGAAAGAVVVVEPDGDAGLVQAATASAQAMTNGFGRNIGSPFTDGKPPE</sequence>
<evidence type="ECO:0000256" key="1">
    <source>
        <dbReference type="SAM" id="MobiDB-lite"/>
    </source>
</evidence>
<dbReference type="AlphaFoldDB" id="A0A5M3VT59"/>
<evidence type="ECO:0000313" key="3">
    <source>
        <dbReference type="Proteomes" id="UP000334990"/>
    </source>
</evidence>
<feature type="region of interest" description="Disordered" evidence="1">
    <location>
        <begin position="1"/>
        <end position="24"/>
    </location>
</feature>